<dbReference type="Gene3D" id="3.40.1610.10">
    <property type="entry name" value="CV3147-like domain"/>
    <property type="match status" value="1"/>
</dbReference>
<evidence type="ECO:0000313" key="3">
    <source>
        <dbReference type="EMBL" id="RJX41303.1"/>
    </source>
</evidence>
<sequence length="364" mass="38031">MRELTIADVRAAVRGGAVFAAGGGGWVDHGLEIGGAAVGVGRPKLVSVDELPDDAIIVTCTAIGAPAGNDWEMWGIDYIKAVQLLMDNYDGKVAGVMTPQNGMSSTINGWLPAAALGLVVVDATGDIRAHPTGKMGSMGLAARTDYETIQVVVGGRRDTGSYLELVVKGTPAKTSNILRTASDMSGGFIASARHPIPASYVKEHGAIGGVSIALDLGYAMIEAESEGPEAIMNIVAEKTKGRYIGRGTVLKKDVHYSGAFDIGTITMDDGTGKPLVLHVMNEYMAVDDQDGNRLTTYPDVITTFDTASGLPVSVGGVKEGMEIALLMISKHDVPLSSSVKDPTVYPEVEKALGIPLAEYGLKDL</sequence>
<dbReference type="InterPro" id="IPR027479">
    <property type="entry name" value="S-Me-THD_N_sf"/>
</dbReference>
<dbReference type="OrthoDB" id="7441206at2"/>
<dbReference type="Pfam" id="PF06032">
    <property type="entry name" value="S-Me-THD_N"/>
    <property type="match status" value="1"/>
</dbReference>
<dbReference type="Proteomes" id="UP000267798">
    <property type="component" value="Unassembled WGS sequence"/>
</dbReference>
<feature type="domain" description="S-Me-THD-like C-terminal" evidence="2">
    <location>
        <begin position="174"/>
        <end position="332"/>
    </location>
</feature>
<dbReference type="AlphaFoldDB" id="A0A3A6Q1D3"/>
<dbReference type="InterPro" id="IPR024071">
    <property type="entry name" value="S-Me-THD_C_sf"/>
</dbReference>
<organism evidence="3 4">
    <name type="scientific">Paenibacillus pinisoli</name>
    <dbReference type="NCBI Taxonomy" id="1276110"/>
    <lineage>
        <taxon>Bacteria</taxon>
        <taxon>Bacillati</taxon>
        <taxon>Bacillota</taxon>
        <taxon>Bacilli</taxon>
        <taxon>Bacillales</taxon>
        <taxon>Paenibacillaceae</taxon>
        <taxon>Paenibacillus</taxon>
    </lineage>
</organism>
<keyword evidence="4" id="KW-1185">Reference proteome</keyword>
<reference evidence="3 4" key="1">
    <citation type="submission" date="2018-09" db="EMBL/GenBank/DDBJ databases">
        <title>Paenibacillus aracenensis nov. sp. isolated from a cave in southern Spain.</title>
        <authorList>
            <person name="Jurado V."/>
            <person name="Gutierrez-Patricio S."/>
            <person name="Gonzalez-Pimentel J.L."/>
            <person name="Miller A.Z."/>
            <person name="Laiz L."/>
            <person name="Saiz-Jimenez C."/>
        </authorList>
    </citation>
    <scope>NUCLEOTIDE SEQUENCE [LARGE SCALE GENOMIC DNA]</scope>
    <source>
        <strain evidence="3 4">JCM 19203</strain>
    </source>
</reference>
<dbReference type="InterPro" id="IPR010318">
    <property type="entry name" value="S-Me-THD_N"/>
</dbReference>
<comment type="caution">
    <text evidence="3">The sequence shown here is derived from an EMBL/GenBank/DDBJ whole genome shotgun (WGS) entry which is preliminary data.</text>
</comment>
<evidence type="ECO:0000313" key="4">
    <source>
        <dbReference type="Proteomes" id="UP000267798"/>
    </source>
</evidence>
<dbReference type="SUPFAM" id="SSF160991">
    <property type="entry name" value="CV3147-like"/>
    <property type="match status" value="1"/>
</dbReference>
<evidence type="ECO:0000259" key="2">
    <source>
        <dbReference type="Pfam" id="PF20906"/>
    </source>
</evidence>
<accession>A0A3A6Q1D3</accession>
<protein>
    <submittedName>
        <fullName evidence="3">DUF917 family protein</fullName>
    </submittedName>
</protein>
<evidence type="ECO:0000259" key="1">
    <source>
        <dbReference type="Pfam" id="PF06032"/>
    </source>
</evidence>
<dbReference type="EMBL" id="QXQB01000001">
    <property type="protein sequence ID" value="RJX41303.1"/>
    <property type="molecule type" value="Genomic_DNA"/>
</dbReference>
<gene>
    <name evidence="3" type="ORF">D3P09_04785</name>
</gene>
<feature type="domain" description="S-Me-THD N-terminal" evidence="1">
    <location>
        <begin position="8"/>
        <end position="141"/>
    </location>
</feature>
<dbReference type="Gene3D" id="2.40.390.10">
    <property type="entry name" value="CV3147-like"/>
    <property type="match status" value="1"/>
</dbReference>
<dbReference type="InterPro" id="IPR048350">
    <property type="entry name" value="S-Me-THD-like_C"/>
</dbReference>
<proteinExistence type="predicted"/>
<name>A0A3A6Q1D3_9BACL</name>
<dbReference type="Pfam" id="PF20906">
    <property type="entry name" value="S-Me-THD_C"/>
    <property type="match status" value="1"/>
</dbReference>
<dbReference type="RefSeq" id="WP_120107650.1">
    <property type="nucleotide sequence ID" value="NZ_QXQB01000001.1"/>
</dbReference>